<gene>
    <name evidence="2" type="ORF">BKA19_3337</name>
</gene>
<keyword evidence="1" id="KW-1133">Transmembrane helix</keyword>
<dbReference type="AlphaFoldDB" id="A0A4Q7YBS9"/>
<organism evidence="2 3">
    <name type="scientific">Blastococcus saxobsidens</name>
    <dbReference type="NCBI Taxonomy" id="138336"/>
    <lineage>
        <taxon>Bacteria</taxon>
        <taxon>Bacillati</taxon>
        <taxon>Actinomycetota</taxon>
        <taxon>Actinomycetes</taxon>
        <taxon>Geodermatophilales</taxon>
        <taxon>Geodermatophilaceae</taxon>
        <taxon>Blastococcus</taxon>
    </lineage>
</organism>
<accession>A0A4Q7YBS9</accession>
<keyword evidence="1" id="KW-0812">Transmembrane</keyword>
<feature type="transmembrane region" description="Helical" evidence="1">
    <location>
        <begin position="73"/>
        <end position="91"/>
    </location>
</feature>
<keyword evidence="1" id="KW-0472">Membrane</keyword>
<reference evidence="2 3" key="1">
    <citation type="submission" date="2019-02" db="EMBL/GenBank/DDBJ databases">
        <title>Sequencing the genomes of 1000 actinobacteria strains.</title>
        <authorList>
            <person name="Klenk H.-P."/>
        </authorList>
    </citation>
    <scope>NUCLEOTIDE SEQUENCE [LARGE SCALE GENOMIC DNA]</scope>
    <source>
        <strain evidence="2 3">DSM 44509</strain>
    </source>
</reference>
<dbReference type="InterPro" id="IPR006311">
    <property type="entry name" value="TAT_signal"/>
</dbReference>
<comment type="caution">
    <text evidence="2">The sequence shown here is derived from an EMBL/GenBank/DDBJ whole genome shotgun (WGS) entry which is preliminary data.</text>
</comment>
<evidence type="ECO:0000256" key="1">
    <source>
        <dbReference type="SAM" id="Phobius"/>
    </source>
</evidence>
<name>A0A4Q7YBS9_9ACTN</name>
<feature type="transmembrane region" description="Helical" evidence="1">
    <location>
        <begin position="97"/>
        <end position="114"/>
    </location>
</feature>
<dbReference type="Proteomes" id="UP000292507">
    <property type="component" value="Unassembled WGS sequence"/>
</dbReference>
<evidence type="ECO:0000313" key="3">
    <source>
        <dbReference type="Proteomes" id="UP000292507"/>
    </source>
</evidence>
<dbReference type="PROSITE" id="PS51318">
    <property type="entry name" value="TAT"/>
    <property type="match status" value="1"/>
</dbReference>
<feature type="transmembrane region" description="Helical" evidence="1">
    <location>
        <begin position="38"/>
        <end position="61"/>
    </location>
</feature>
<evidence type="ECO:0000313" key="2">
    <source>
        <dbReference type="EMBL" id="RZU33605.1"/>
    </source>
</evidence>
<proteinExistence type="predicted"/>
<keyword evidence="3" id="KW-1185">Reference proteome</keyword>
<dbReference type="EMBL" id="SHKV01000001">
    <property type="protein sequence ID" value="RZU33605.1"/>
    <property type="molecule type" value="Genomic_DNA"/>
</dbReference>
<sequence length="122" mass="12663">MRDRPPWSDRRRRTLLVLAMGAVLGGLGAVGLPDRYGVTAGFLAALCAFLLVAALVVFVAVPGPGTAGTLARSAPVAGSTFVVSVLLLLSTTAAQRWIWTLVAVAAAGWTAYAVRETRRAGN</sequence>
<dbReference type="RefSeq" id="WP_104529368.1">
    <property type="nucleotide sequence ID" value="NZ_POQT01000026.1"/>
</dbReference>
<protein>
    <submittedName>
        <fullName evidence="2">Uncharacterized protein</fullName>
    </submittedName>
</protein>